<dbReference type="EMBL" id="RKLR01000004">
    <property type="protein sequence ID" value="MBX0323823.1"/>
    <property type="molecule type" value="Genomic_DNA"/>
</dbReference>
<dbReference type="NCBIfam" id="TIGR04126">
    <property type="entry name" value="PGF_CTERM"/>
    <property type="match status" value="1"/>
</dbReference>
<evidence type="ECO:0000256" key="2">
    <source>
        <dbReference type="SAM" id="MobiDB-lite"/>
    </source>
</evidence>
<dbReference type="InterPro" id="IPR026469">
    <property type="entry name" value="Peripla_PGF_1"/>
</dbReference>
<proteinExistence type="predicted"/>
<dbReference type="Gene3D" id="3.40.50.1980">
    <property type="entry name" value="Nitrogenase molybdenum iron protein domain"/>
    <property type="match status" value="2"/>
</dbReference>
<dbReference type="NCBIfam" id="NF038402">
    <property type="entry name" value="TroA_like"/>
    <property type="match status" value="1"/>
</dbReference>
<feature type="compositionally biased region" description="Low complexity" evidence="2">
    <location>
        <begin position="327"/>
        <end position="342"/>
    </location>
</feature>
<dbReference type="PROSITE" id="PS50983">
    <property type="entry name" value="FE_B12_PBP"/>
    <property type="match status" value="1"/>
</dbReference>
<feature type="region of interest" description="Disordered" evidence="2">
    <location>
        <begin position="300"/>
        <end position="342"/>
    </location>
</feature>
<organism evidence="4 5">
    <name type="scientific">Haloarcula rubra</name>
    <dbReference type="NCBI Taxonomy" id="2487747"/>
    <lineage>
        <taxon>Archaea</taxon>
        <taxon>Methanobacteriati</taxon>
        <taxon>Methanobacteriota</taxon>
        <taxon>Stenosarchaea group</taxon>
        <taxon>Halobacteria</taxon>
        <taxon>Halobacteriales</taxon>
        <taxon>Haloarculaceae</taxon>
        <taxon>Haloarcula</taxon>
    </lineage>
</organism>
<dbReference type="PANTHER" id="PTHR30535:SF34">
    <property type="entry name" value="MOLYBDATE-BINDING PROTEIN MOLA"/>
    <property type="match status" value="1"/>
</dbReference>
<evidence type="ECO:0000256" key="1">
    <source>
        <dbReference type="ARBA" id="ARBA00022729"/>
    </source>
</evidence>
<keyword evidence="5" id="KW-1185">Reference proteome</keyword>
<dbReference type="Pfam" id="PF01497">
    <property type="entry name" value="Peripla_BP_2"/>
    <property type="match status" value="1"/>
</dbReference>
<dbReference type="Proteomes" id="UP001430377">
    <property type="component" value="Unassembled WGS sequence"/>
</dbReference>
<sequence>MRQFATAILGLLLVFSVVGAMPAAATSTQSAQECSFPLTVTDATGTEITLEERPERVTTTNPSAAQTMWEIGGREQVVGLTQFASYLEGADSRTNVSAGFGVGVEKVVGTDPDLVIAPNASAGDVQGLRDAGLTVYHLPASTSVEDIRQKTTTIGRLTGNCAGAAEANAWMTQNVDAVRDTTAGIEDRKTVVYPLGSGYVAANGTFIDTMLSVAGADNVAARNHSGYPQLSDEVLLQLDPEVLVVTERTAGLVDEEPYASTTAGETNATVRLRVRDLNQPAPRSVVNTVHNATRQLYPERYDEDSYVPRSAVESETTTEQTATLSDGEPTTEPATTTTGGNGPGFTAVSALVGALAAALLASRRQ</sequence>
<feature type="domain" description="Fe/B12 periplasmic-binding" evidence="3">
    <location>
        <begin position="56"/>
        <end position="300"/>
    </location>
</feature>
<dbReference type="InterPro" id="IPR054828">
    <property type="entry name" value="Vit_B12_bind_prot"/>
</dbReference>
<protein>
    <submittedName>
        <fullName evidence="4">Helical backbone metal receptor</fullName>
    </submittedName>
</protein>
<dbReference type="AlphaFoldDB" id="A0AAW4PS56"/>
<dbReference type="PANTHER" id="PTHR30535">
    <property type="entry name" value="VITAMIN B12-BINDING PROTEIN"/>
    <property type="match status" value="1"/>
</dbReference>
<keyword evidence="4" id="KW-0675">Receptor</keyword>
<gene>
    <name evidence="4" type="ORF">EGH21_12360</name>
</gene>
<dbReference type="GO" id="GO:0005886">
    <property type="term" value="C:plasma membrane"/>
    <property type="evidence" value="ECO:0007669"/>
    <property type="project" value="UniProtKB-SubCell"/>
</dbReference>
<evidence type="ECO:0000313" key="4">
    <source>
        <dbReference type="EMBL" id="MBX0323823.1"/>
    </source>
</evidence>
<dbReference type="GO" id="GO:0071281">
    <property type="term" value="P:cellular response to iron ion"/>
    <property type="evidence" value="ECO:0007669"/>
    <property type="project" value="TreeGrafter"/>
</dbReference>
<dbReference type="GO" id="GO:0030115">
    <property type="term" value="C:S-layer"/>
    <property type="evidence" value="ECO:0007669"/>
    <property type="project" value="UniProtKB-SubCell"/>
</dbReference>
<comment type="caution">
    <text evidence="4">The sequence shown here is derived from an EMBL/GenBank/DDBJ whole genome shotgun (WGS) entry which is preliminary data.</text>
</comment>
<dbReference type="RefSeq" id="WP_220618787.1">
    <property type="nucleotide sequence ID" value="NZ_RKLR01000004.1"/>
</dbReference>
<feature type="compositionally biased region" description="Polar residues" evidence="2">
    <location>
        <begin position="313"/>
        <end position="324"/>
    </location>
</feature>
<dbReference type="NCBIfam" id="TIGR04281">
    <property type="entry name" value="peripla_PGF_1"/>
    <property type="match status" value="1"/>
</dbReference>
<name>A0AAW4PS56_9EURY</name>
<dbReference type="InterPro" id="IPR026371">
    <property type="entry name" value="PGF_CTERM"/>
</dbReference>
<dbReference type="SUPFAM" id="SSF53807">
    <property type="entry name" value="Helical backbone' metal receptor"/>
    <property type="match status" value="1"/>
</dbReference>
<keyword evidence="1" id="KW-0732">Signal</keyword>
<evidence type="ECO:0000313" key="5">
    <source>
        <dbReference type="Proteomes" id="UP001430377"/>
    </source>
</evidence>
<reference evidence="4 5" key="1">
    <citation type="submission" date="2021-06" db="EMBL/GenBank/DDBJ databases">
        <title>Halomicroarcula sp. a new haloarchaeum isolated from saline soil.</title>
        <authorList>
            <person name="Duran-Viseras A."/>
            <person name="Sanchez-Porro C."/>
            <person name="Ventosa A."/>
        </authorList>
    </citation>
    <scope>NUCLEOTIDE SEQUENCE [LARGE SCALE GENOMIC DNA]</scope>
    <source>
        <strain evidence="4 5">F13</strain>
    </source>
</reference>
<evidence type="ECO:0000259" key="3">
    <source>
        <dbReference type="PROSITE" id="PS50983"/>
    </source>
</evidence>
<accession>A0AAW4PS56</accession>
<dbReference type="InterPro" id="IPR002491">
    <property type="entry name" value="ABC_transptr_periplasmic_BD"/>
</dbReference>
<dbReference type="InterPro" id="IPR050902">
    <property type="entry name" value="ABC_Transporter_SBP"/>
</dbReference>